<dbReference type="EMBL" id="CP049056">
    <property type="protein sequence ID" value="QIE55077.1"/>
    <property type="molecule type" value="Genomic_DNA"/>
</dbReference>
<evidence type="ECO:0000256" key="1">
    <source>
        <dbReference type="ARBA" id="ARBA00004370"/>
    </source>
</evidence>
<dbReference type="Proteomes" id="UP000503336">
    <property type="component" value="Chromosome"/>
</dbReference>
<sequence>MIFMLIRTALWGLAIIAAALALVWMKDSDGGVTLTLAGRAYGPFRLLETVAIVLALTFMLWLLVKIFSFMVALVRFASGDETALSRFWTRARERRGFDALAGGLIAMAEGDGKSALVKARKAERLLDRPALTRLLVAQSADAAGDSAVAKDYYKRLAGEQRTAYVGVKGLLEQALRDGDKARALKLAAYAFELKAREPELLATLFDLQCEAGEWEGARRTLEATTKTGAITKDVAERRAAVLLVAEARAAEARGETAKSRELIARARRKAPTLISASITLAEQQKADNALRKAEKTLREAWRAEPHPDVAAAYAALHPDESAAARRKRFRELTKLHPDNPETRMLSAELALADGDPHAARAAIGDLADTHPTARALALMAAIERADGGGEPLVRGWLARAVAAPRAPQWTCANCGARHGEWAPVCRRCDAFDTLAWTEGEAEATEAEASAALLPIIAEDGPESEYAKEETDGPDGAKDNGATNAADPALKTDTKRAVGAAEAEPSVAAAQDTKA</sequence>
<proteinExistence type="predicted"/>
<evidence type="ECO:0000256" key="3">
    <source>
        <dbReference type="ARBA" id="ARBA00022989"/>
    </source>
</evidence>
<gene>
    <name evidence="8" type="ORF">G5B40_06175</name>
</gene>
<dbReference type="Pfam" id="PF07219">
    <property type="entry name" value="HemY_N"/>
    <property type="match status" value="1"/>
</dbReference>
<feature type="region of interest" description="Disordered" evidence="5">
    <location>
        <begin position="459"/>
        <end position="514"/>
    </location>
</feature>
<organism evidence="8 9">
    <name type="scientific">Pikeienuella piscinae</name>
    <dbReference type="NCBI Taxonomy" id="2748098"/>
    <lineage>
        <taxon>Bacteria</taxon>
        <taxon>Pseudomonadati</taxon>
        <taxon>Pseudomonadota</taxon>
        <taxon>Alphaproteobacteria</taxon>
        <taxon>Rhodobacterales</taxon>
        <taxon>Paracoccaceae</taxon>
        <taxon>Pikeienuella</taxon>
    </lineage>
</organism>
<name>A0A7L5BX15_9RHOB</name>
<keyword evidence="9" id="KW-1185">Reference proteome</keyword>
<protein>
    <submittedName>
        <fullName evidence="8">Heme biosynthesis protein HemY</fullName>
    </submittedName>
</protein>
<accession>A0A7L5BX15</accession>
<comment type="subcellular location">
    <subcellularLocation>
        <location evidence="1">Membrane</location>
    </subcellularLocation>
</comment>
<evidence type="ECO:0000256" key="4">
    <source>
        <dbReference type="ARBA" id="ARBA00023136"/>
    </source>
</evidence>
<evidence type="ECO:0000256" key="5">
    <source>
        <dbReference type="SAM" id="MobiDB-lite"/>
    </source>
</evidence>
<keyword evidence="4 6" id="KW-0472">Membrane</keyword>
<reference evidence="8 9" key="1">
    <citation type="submission" date="2020-02" db="EMBL/GenBank/DDBJ databases">
        <title>complete genome sequence of Rhodobacteraceae bacterium.</title>
        <authorList>
            <person name="Park J."/>
            <person name="Kim Y.-S."/>
            <person name="Kim K.-H."/>
        </authorList>
    </citation>
    <scope>NUCLEOTIDE SEQUENCE [LARGE SCALE GENOMIC DNA]</scope>
    <source>
        <strain evidence="8 9">RR4-56</strain>
    </source>
</reference>
<evidence type="ECO:0000313" key="8">
    <source>
        <dbReference type="EMBL" id="QIE55077.1"/>
    </source>
</evidence>
<keyword evidence="2 6" id="KW-0812">Transmembrane</keyword>
<feature type="compositionally biased region" description="Basic and acidic residues" evidence="5">
    <location>
        <begin position="464"/>
        <end position="477"/>
    </location>
</feature>
<dbReference type="AlphaFoldDB" id="A0A7L5BX15"/>
<evidence type="ECO:0000259" key="7">
    <source>
        <dbReference type="Pfam" id="PF07219"/>
    </source>
</evidence>
<feature type="domain" description="HemY N-terminal" evidence="7">
    <location>
        <begin position="47"/>
        <end position="144"/>
    </location>
</feature>
<evidence type="ECO:0000256" key="2">
    <source>
        <dbReference type="ARBA" id="ARBA00022692"/>
    </source>
</evidence>
<dbReference type="InterPro" id="IPR011990">
    <property type="entry name" value="TPR-like_helical_dom_sf"/>
</dbReference>
<evidence type="ECO:0000256" key="6">
    <source>
        <dbReference type="SAM" id="Phobius"/>
    </source>
</evidence>
<dbReference type="Gene3D" id="1.25.40.10">
    <property type="entry name" value="Tetratricopeptide repeat domain"/>
    <property type="match status" value="1"/>
</dbReference>
<feature type="transmembrane region" description="Helical" evidence="6">
    <location>
        <begin position="49"/>
        <end position="76"/>
    </location>
</feature>
<dbReference type="GO" id="GO:0016020">
    <property type="term" value="C:membrane"/>
    <property type="evidence" value="ECO:0007669"/>
    <property type="project" value="UniProtKB-SubCell"/>
</dbReference>
<feature type="compositionally biased region" description="Low complexity" evidence="5">
    <location>
        <begin position="496"/>
        <end position="514"/>
    </location>
</feature>
<dbReference type="RefSeq" id="WP_165096371.1">
    <property type="nucleotide sequence ID" value="NZ_CP049056.1"/>
</dbReference>
<dbReference type="InterPro" id="IPR010817">
    <property type="entry name" value="HemY_N"/>
</dbReference>
<keyword evidence="3 6" id="KW-1133">Transmembrane helix</keyword>
<evidence type="ECO:0000313" key="9">
    <source>
        <dbReference type="Proteomes" id="UP000503336"/>
    </source>
</evidence>
<dbReference type="KEGG" id="hdh:G5B40_06175"/>